<dbReference type="EMBL" id="JH159154">
    <property type="protein sequence ID" value="EGZ18883.1"/>
    <property type="molecule type" value="Genomic_DNA"/>
</dbReference>
<name>G4ZJS2_PHYSP</name>
<dbReference type="KEGG" id="psoj:PHYSODRAFT_559459"/>
<reference evidence="2 3" key="1">
    <citation type="journal article" date="2006" name="Science">
        <title>Phytophthora genome sequences uncover evolutionary origins and mechanisms of pathogenesis.</title>
        <authorList>
            <person name="Tyler B.M."/>
            <person name="Tripathy S."/>
            <person name="Zhang X."/>
            <person name="Dehal P."/>
            <person name="Jiang R.H."/>
            <person name="Aerts A."/>
            <person name="Arredondo F.D."/>
            <person name="Baxter L."/>
            <person name="Bensasson D."/>
            <person name="Beynon J.L."/>
            <person name="Chapman J."/>
            <person name="Damasceno C.M."/>
            <person name="Dorrance A.E."/>
            <person name="Dou D."/>
            <person name="Dickerman A.W."/>
            <person name="Dubchak I.L."/>
            <person name="Garbelotto M."/>
            <person name="Gijzen M."/>
            <person name="Gordon S.G."/>
            <person name="Govers F."/>
            <person name="Grunwald N.J."/>
            <person name="Huang W."/>
            <person name="Ivors K.L."/>
            <person name="Jones R.W."/>
            <person name="Kamoun S."/>
            <person name="Krampis K."/>
            <person name="Lamour K.H."/>
            <person name="Lee M.K."/>
            <person name="McDonald W.H."/>
            <person name="Medina M."/>
            <person name="Meijer H.J."/>
            <person name="Nordberg E.K."/>
            <person name="Maclean D.J."/>
            <person name="Ospina-Giraldo M.D."/>
            <person name="Morris P.F."/>
            <person name="Phuntumart V."/>
            <person name="Putnam N.H."/>
            <person name="Rash S."/>
            <person name="Rose J.K."/>
            <person name="Sakihama Y."/>
            <person name="Salamov A.A."/>
            <person name="Savidor A."/>
            <person name="Scheuring C.F."/>
            <person name="Smith B.M."/>
            <person name="Sobral B.W."/>
            <person name="Terry A."/>
            <person name="Torto-Alalibo T.A."/>
            <person name="Win J."/>
            <person name="Xu Z."/>
            <person name="Zhang H."/>
            <person name="Grigoriev I.V."/>
            <person name="Rokhsar D.S."/>
            <person name="Boore J.L."/>
        </authorList>
    </citation>
    <scope>NUCLEOTIDE SEQUENCE [LARGE SCALE GENOMIC DNA]</scope>
    <source>
        <strain evidence="2 3">P6497</strain>
    </source>
</reference>
<accession>G4ZJS2</accession>
<dbReference type="RefSeq" id="XP_009527941.1">
    <property type="nucleotide sequence ID" value="XM_009529646.1"/>
</dbReference>
<evidence type="ECO:0000313" key="2">
    <source>
        <dbReference type="EMBL" id="EGZ18883.1"/>
    </source>
</evidence>
<dbReference type="AlphaFoldDB" id="G4ZJS2"/>
<proteinExistence type="predicted"/>
<gene>
    <name evidence="2" type="ORF">PHYSODRAFT_559459</name>
</gene>
<feature type="region of interest" description="Disordered" evidence="1">
    <location>
        <begin position="143"/>
        <end position="165"/>
    </location>
</feature>
<protein>
    <submittedName>
        <fullName evidence="2">Uncharacterized protein</fullName>
    </submittedName>
</protein>
<dbReference type="SMR" id="G4ZJS2"/>
<sequence>MVDTVKSFSSPLPGLSSTNCNMTIDETMGDPAMTKLWESAMREQWRREQQRARMIKWRKQKKERGASMQQERLRLEKELEHRVLEARMRSDLNPEQSLGDAFRQVTIECAALQRENLALKEAIALQSKFERVLRLEGQEFGAFSSQNSSQDAEETPRHGDEDGWRVSFPNNEPSFHFSPFSKAEFDGILCHSDIAYGERHPCTATVGKILGWTVDYVPLTRNEAGTSFVAHATFTRRLHCSLDVSEMILPRMEKKLWPVLVAPRSWGRVQTGETSVQVLQNFHQDALVIVCNIPGEVNLRYLALAQHSRERRSDGKRVDKYIMTIADSTANKRLKMRRKACTRQDVQWILEGGATTVLTEVDESTVDVAYNQWGTCLSEAHGRELYIEWVRFVEKLEQIVSPARLLKL</sequence>
<dbReference type="InParanoid" id="G4ZJS2"/>
<dbReference type="Proteomes" id="UP000002640">
    <property type="component" value="Unassembled WGS sequence"/>
</dbReference>
<keyword evidence="3" id="KW-1185">Reference proteome</keyword>
<dbReference type="GeneID" id="20663412"/>
<organism evidence="2 3">
    <name type="scientific">Phytophthora sojae (strain P6497)</name>
    <name type="common">Soybean stem and root rot agent</name>
    <name type="synonym">Phytophthora megasperma f. sp. glycines</name>
    <dbReference type="NCBI Taxonomy" id="1094619"/>
    <lineage>
        <taxon>Eukaryota</taxon>
        <taxon>Sar</taxon>
        <taxon>Stramenopiles</taxon>
        <taxon>Oomycota</taxon>
        <taxon>Peronosporomycetes</taxon>
        <taxon>Peronosporales</taxon>
        <taxon>Peronosporaceae</taxon>
        <taxon>Phytophthora</taxon>
    </lineage>
</organism>
<feature type="compositionally biased region" description="Basic and acidic residues" evidence="1">
    <location>
        <begin position="154"/>
        <end position="164"/>
    </location>
</feature>
<evidence type="ECO:0000256" key="1">
    <source>
        <dbReference type="SAM" id="MobiDB-lite"/>
    </source>
</evidence>
<feature type="region of interest" description="Disordered" evidence="1">
    <location>
        <begin position="1"/>
        <end position="22"/>
    </location>
</feature>
<evidence type="ECO:0000313" key="3">
    <source>
        <dbReference type="Proteomes" id="UP000002640"/>
    </source>
</evidence>